<gene>
    <name evidence="2" type="ORF">CYNAS_LOCUS3008</name>
</gene>
<reference evidence="2" key="1">
    <citation type="submission" date="2023-07" db="EMBL/GenBank/DDBJ databases">
        <authorList>
            <consortium name="CYATHOMIX"/>
        </authorList>
    </citation>
    <scope>NUCLEOTIDE SEQUENCE</scope>
    <source>
        <strain evidence="2">N/A</strain>
    </source>
</reference>
<keyword evidence="3" id="KW-1185">Reference proteome</keyword>
<feature type="region of interest" description="Disordered" evidence="1">
    <location>
        <begin position="142"/>
        <end position="186"/>
    </location>
</feature>
<protein>
    <submittedName>
        <fullName evidence="2">Uncharacterized protein</fullName>
    </submittedName>
</protein>
<evidence type="ECO:0000313" key="3">
    <source>
        <dbReference type="Proteomes" id="UP001176961"/>
    </source>
</evidence>
<accession>A0AA36GK79</accession>
<dbReference type="Proteomes" id="UP001176961">
    <property type="component" value="Unassembled WGS sequence"/>
</dbReference>
<evidence type="ECO:0000256" key="1">
    <source>
        <dbReference type="SAM" id="MobiDB-lite"/>
    </source>
</evidence>
<comment type="caution">
    <text evidence="2">The sequence shown here is derived from an EMBL/GenBank/DDBJ whole genome shotgun (WGS) entry which is preliminary data.</text>
</comment>
<evidence type="ECO:0000313" key="2">
    <source>
        <dbReference type="EMBL" id="CAJ0591025.1"/>
    </source>
</evidence>
<feature type="compositionally biased region" description="Basic and acidic residues" evidence="1">
    <location>
        <begin position="142"/>
        <end position="153"/>
    </location>
</feature>
<organism evidence="2 3">
    <name type="scientific">Cylicocyclus nassatus</name>
    <name type="common">Nematode worm</name>
    <dbReference type="NCBI Taxonomy" id="53992"/>
    <lineage>
        <taxon>Eukaryota</taxon>
        <taxon>Metazoa</taxon>
        <taxon>Ecdysozoa</taxon>
        <taxon>Nematoda</taxon>
        <taxon>Chromadorea</taxon>
        <taxon>Rhabditida</taxon>
        <taxon>Rhabditina</taxon>
        <taxon>Rhabditomorpha</taxon>
        <taxon>Strongyloidea</taxon>
        <taxon>Strongylidae</taxon>
        <taxon>Cylicocyclus</taxon>
    </lineage>
</organism>
<proteinExistence type="predicted"/>
<feature type="compositionally biased region" description="Basic and acidic residues" evidence="1">
    <location>
        <begin position="164"/>
        <end position="174"/>
    </location>
</feature>
<dbReference type="AlphaFoldDB" id="A0AA36GK79"/>
<sequence length="186" mass="21590">MQVGKLHTYYITISRLFLGQGSTWLRSNQGTSYRMLKLLALFAFATEIAARPGEMRDIPGVSAANMERLRQMMNPRPNGREEFKQRMQEWENSLPAAERTAVQNHRKQMFERRHAELLQRGIPGVSDSSMDRLRQMMNPLPEGRESFQQKMDEWINSLPPADKAPAETHREQMRQRHRGPPPPPPL</sequence>
<dbReference type="EMBL" id="CATQJL010000001">
    <property type="protein sequence ID" value="CAJ0591025.1"/>
    <property type="molecule type" value="Genomic_DNA"/>
</dbReference>
<name>A0AA36GK79_CYLNA</name>